<dbReference type="STRING" id="29139.ENSVURP00010014186"/>
<dbReference type="SMART" id="SM00643">
    <property type="entry name" value="C345C"/>
    <property type="match status" value="1"/>
</dbReference>
<feature type="signal peptide" evidence="9">
    <location>
        <begin position="1"/>
        <end position="34"/>
    </location>
</feature>
<dbReference type="Gene3D" id="2.60.120.260">
    <property type="entry name" value="Galactose-binding domain-like"/>
    <property type="match status" value="1"/>
</dbReference>
<organism evidence="12 13">
    <name type="scientific">Vombatus ursinus</name>
    <name type="common">Common wombat</name>
    <dbReference type="NCBI Taxonomy" id="29139"/>
    <lineage>
        <taxon>Eukaryota</taxon>
        <taxon>Metazoa</taxon>
        <taxon>Chordata</taxon>
        <taxon>Craniata</taxon>
        <taxon>Vertebrata</taxon>
        <taxon>Euteleostomi</taxon>
        <taxon>Mammalia</taxon>
        <taxon>Metatheria</taxon>
        <taxon>Diprotodontia</taxon>
        <taxon>Vombatidae</taxon>
        <taxon>Vombatus</taxon>
    </lineage>
</organism>
<feature type="domain" description="Laminin EGF-like" evidence="10">
    <location>
        <begin position="287"/>
        <end position="336"/>
    </location>
</feature>
<dbReference type="Gene3D" id="2.40.50.120">
    <property type="match status" value="1"/>
</dbReference>
<evidence type="ECO:0000256" key="2">
    <source>
        <dbReference type="ARBA" id="ARBA00022525"/>
    </source>
</evidence>
<evidence type="ECO:0000256" key="4">
    <source>
        <dbReference type="ARBA" id="ARBA00022737"/>
    </source>
</evidence>
<evidence type="ECO:0000256" key="7">
    <source>
        <dbReference type="ARBA" id="ARBA00023292"/>
    </source>
</evidence>
<dbReference type="Pfam" id="PF24973">
    <property type="entry name" value="EGF_LMN_ATRN"/>
    <property type="match status" value="1"/>
</dbReference>
<name>A0A4X2KVX6_VOMUR</name>
<evidence type="ECO:0000259" key="10">
    <source>
        <dbReference type="PROSITE" id="PS50027"/>
    </source>
</evidence>
<keyword evidence="4" id="KW-0677">Repeat</keyword>
<dbReference type="GO" id="GO:0016358">
    <property type="term" value="P:dendrite development"/>
    <property type="evidence" value="ECO:0007669"/>
    <property type="project" value="TreeGrafter"/>
</dbReference>
<reference evidence="12" key="2">
    <citation type="submission" date="2025-08" db="UniProtKB">
        <authorList>
            <consortium name="Ensembl"/>
        </authorList>
    </citation>
    <scope>IDENTIFICATION</scope>
</reference>
<evidence type="ECO:0000256" key="5">
    <source>
        <dbReference type="ARBA" id="ARBA00023157"/>
    </source>
</evidence>
<evidence type="ECO:0000256" key="6">
    <source>
        <dbReference type="ARBA" id="ARBA00023180"/>
    </source>
</evidence>
<dbReference type="Proteomes" id="UP000314987">
    <property type="component" value="Unassembled WGS sequence"/>
</dbReference>
<keyword evidence="13" id="KW-1185">Reference proteome</keyword>
<dbReference type="GO" id="GO:0009887">
    <property type="term" value="P:animal organ morphogenesis"/>
    <property type="evidence" value="ECO:0007669"/>
    <property type="project" value="TreeGrafter"/>
</dbReference>
<feature type="disulfide bond" evidence="8">
    <location>
        <begin position="320"/>
        <end position="334"/>
    </location>
</feature>
<dbReference type="InterPro" id="IPR001134">
    <property type="entry name" value="Netrin_domain"/>
</dbReference>
<dbReference type="GO" id="GO:0008045">
    <property type="term" value="P:motor neuron axon guidance"/>
    <property type="evidence" value="ECO:0007669"/>
    <property type="project" value="TreeGrafter"/>
</dbReference>
<protein>
    <submittedName>
        <fullName evidence="12">Netrin 5</fullName>
    </submittedName>
</protein>
<dbReference type="OMA" id="DPCYDPQ"/>
<sequence length="491" mass="53012">MFGSVCGLPQVQGHASMPLTFSLGLLVLFTLGEGEHCSDAQGRPLFCVPPTALLAWAGVSCGRAVNLSSSLNLALGGPFLLTSVHLRFCSPPAANAVAGARVLATSNGGGAAGGPWWPLARLWTSGGGPTAELTLRAQLGPAQHRPAVHLRVELGSPEALASVAVRGRCQCHGHAARCAARLQPPRCRCRHHTTGPGCESCLPSHQDWPWRPATSQHPYACQPCSCNLHARRCRFHAEVFRLSGGRSGGVCERCRHHTAGRHCHYCERGYWRDPKQPLSSRRACRACQCHPIGATGTQCNQTNGQCPCKPGVTGPSCDRCAAGYQQGRSIRLPCQRIPEITTTEATVPSSRLGPSADPTCQSLCNASEGRVHMSLQEYCHQTYVLRAQVQSAEPSGPTWRRLRIRVLAVYKQRAEPLSTGVQDAWVPRADLVCGCLTLRPGSVYLLLGGPPGEPDPTRLVLDHRGRALPWRPQWAQTLKRRQREERAGGCP</sequence>
<accession>A0A4X2KVX6</accession>
<dbReference type="PANTHER" id="PTHR10574:SF262">
    <property type="entry name" value="NETRIN-5"/>
    <property type="match status" value="1"/>
</dbReference>
<dbReference type="PROSITE" id="PS50027">
    <property type="entry name" value="EGF_LAM_2"/>
    <property type="match status" value="1"/>
</dbReference>
<dbReference type="GO" id="GO:0005576">
    <property type="term" value="C:extracellular region"/>
    <property type="evidence" value="ECO:0007669"/>
    <property type="project" value="UniProtKB-SubCell"/>
</dbReference>
<gene>
    <name evidence="12" type="primary">NTN5</name>
</gene>
<dbReference type="CDD" id="cd03579">
    <property type="entry name" value="NTR_netrin-1_like"/>
    <property type="match status" value="1"/>
</dbReference>
<dbReference type="FunFam" id="2.10.25.10:FF:000081">
    <property type="entry name" value="Netrin 1"/>
    <property type="match status" value="1"/>
</dbReference>
<dbReference type="Gene3D" id="2.10.25.10">
    <property type="entry name" value="Laminin"/>
    <property type="match status" value="2"/>
</dbReference>
<dbReference type="InterPro" id="IPR002049">
    <property type="entry name" value="LE_dom"/>
</dbReference>
<keyword evidence="7 8" id="KW-0424">Laminin EGF-like domain</keyword>
<feature type="chain" id="PRO_5021396883" evidence="9">
    <location>
        <begin position="35"/>
        <end position="491"/>
    </location>
</feature>
<dbReference type="AlphaFoldDB" id="A0A4X2KVX6"/>
<dbReference type="InterPro" id="IPR056863">
    <property type="entry name" value="LMN_ATRN_NET-like_EGF"/>
</dbReference>
<dbReference type="InterPro" id="IPR018933">
    <property type="entry name" value="Netrin_module_non-TIMP"/>
</dbReference>
<dbReference type="SUPFAM" id="SSF57196">
    <property type="entry name" value="EGF/Laminin"/>
    <property type="match status" value="3"/>
</dbReference>
<reference evidence="12" key="3">
    <citation type="submission" date="2025-09" db="UniProtKB">
        <authorList>
            <consortium name="Ensembl"/>
        </authorList>
    </citation>
    <scope>IDENTIFICATION</scope>
</reference>
<keyword evidence="5 8" id="KW-1015">Disulfide bond</keyword>
<feature type="disulfide bond" evidence="8">
    <location>
        <begin position="289"/>
        <end position="306"/>
    </location>
</feature>
<evidence type="ECO:0000313" key="13">
    <source>
        <dbReference type="Proteomes" id="UP000314987"/>
    </source>
</evidence>
<evidence type="ECO:0000313" key="12">
    <source>
        <dbReference type="Ensembl" id="ENSVURP00010014186.1"/>
    </source>
</evidence>
<evidence type="ECO:0000256" key="1">
    <source>
        <dbReference type="ARBA" id="ARBA00004613"/>
    </source>
</evidence>
<keyword evidence="2" id="KW-0964">Secreted</keyword>
<dbReference type="CDD" id="cd00055">
    <property type="entry name" value="EGF_Lam"/>
    <property type="match status" value="3"/>
</dbReference>
<evidence type="ECO:0000256" key="3">
    <source>
        <dbReference type="ARBA" id="ARBA00022729"/>
    </source>
</evidence>
<proteinExistence type="predicted"/>
<dbReference type="FunFam" id="2.10.25.10:FF:000048">
    <property type="entry name" value="Netrin 3"/>
    <property type="match status" value="1"/>
</dbReference>
<feature type="domain" description="NTR" evidence="11">
    <location>
        <begin position="360"/>
        <end position="490"/>
    </location>
</feature>
<dbReference type="Pfam" id="PF00053">
    <property type="entry name" value="EGF_laminin"/>
    <property type="match status" value="2"/>
</dbReference>
<evidence type="ECO:0000256" key="9">
    <source>
        <dbReference type="SAM" id="SignalP"/>
    </source>
</evidence>
<dbReference type="PROSITE" id="PS01248">
    <property type="entry name" value="EGF_LAM_1"/>
    <property type="match status" value="1"/>
</dbReference>
<keyword evidence="6" id="KW-0325">Glycoprotein</keyword>
<dbReference type="SUPFAM" id="SSF50242">
    <property type="entry name" value="TIMP-like"/>
    <property type="match status" value="1"/>
</dbReference>
<dbReference type="SMART" id="SM00180">
    <property type="entry name" value="EGF_Lam"/>
    <property type="match status" value="3"/>
</dbReference>
<dbReference type="Ensembl" id="ENSVURT00010016159.1">
    <property type="protein sequence ID" value="ENSVURP00010014186.1"/>
    <property type="gene ID" value="ENSVURG00010010885.1"/>
</dbReference>
<dbReference type="GO" id="GO:0009888">
    <property type="term" value="P:tissue development"/>
    <property type="evidence" value="ECO:0007669"/>
    <property type="project" value="TreeGrafter"/>
</dbReference>
<feature type="disulfide bond" evidence="8">
    <location>
        <begin position="287"/>
        <end position="299"/>
    </location>
</feature>
<dbReference type="InterPro" id="IPR050440">
    <property type="entry name" value="Laminin/Netrin_ECM"/>
</dbReference>
<keyword evidence="3 9" id="KW-0732">Signal</keyword>
<feature type="disulfide bond" evidence="8">
    <location>
        <begin position="308"/>
        <end position="317"/>
    </location>
</feature>
<reference evidence="13" key="1">
    <citation type="submission" date="2018-12" db="EMBL/GenBank/DDBJ databases">
        <authorList>
            <person name="Yazar S."/>
        </authorList>
    </citation>
    <scope>NUCLEOTIDE SEQUENCE [LARGE SCALE GENOMIC DNA]</scope>
</reference>
<evidence type="ECO:0000259" key="11">
    <source>
        <dbReference type="PROSITE" id="PS50189"/>
    </source>
</evidence>
<dbReference type="PANTHER" id="PTHR10574">
    <property type="entry name" value="NETRIN/LAMININ-RELATED"/>
    <property type="match status" value="1"/>
</dbReference>
<dbReference type="GeneTree" id="ENSGT00940000161874"/>
<dbReference type="Pfam" id="PF01759">
    <property type="entry name" value="NTR"/>
    <property type="match status" value="1"/>
</dbReference>
<dbReference type="PROSITE" id="PS50189">
    <property type="entry name" value="NTR"/>
    <property type="match status" value="1"/>
</dbReference>
<dbReference type="InterPro" id="IPR008993">
    <property type="entry name" value="TIMP-like_OB-fold"/>
</dbReference>
<evidence type="ECO:0000256" key="8">
    <source>
        <dbReference type="PROSITE-ProRule" id="PRU00460"/>
    </source>
</evidence>
<dbReference type="GO" id="GO:0005604">
    <property type="term" value="C:basement membrane"/>
    <property type="evidence" value="ECO:0007669"/>
    <property type="project" value="TreeGrafter"/>
</dbReference>
<comment type="subcellular location">
    <subcellularLocation>
        <location evidence="1">Secreted</location>
    </subcellularLocation>
</comment>